<proteinExistence type="predicted"/>
<keyword evidence="1" id="KW-0472">Membrane</keyword>
<evidence type="ECO:0000256" key="1">
    <source>
        <dbReference type="SAM" id="Phobius"/>
    </source>
</evidence>
<evidence type="ECO:0000313" key="3">
    <source>
        <dbReference type="Proteomes" id="UP000656804"/>
    </source>
</evidence>
<keyword evidence="3" id="KW-1185">Reference proteome</keyword>
<reference evidence="2" key="1">
    <citation type="submission" date="2020-11" db="EMBL/GenBank/DDBJ databases">
        <title>Nocardioides sp. CBS4Y-1, whole genome shotgun sequence.</title>
        <authorList>
            <person name="Tuo L."/>
        </authorList>
    </citation>
    <scope>NUCLEOTIDE SEQUENCE</scope>
    <source>
        <strain evidence="2">CBS4Y-1</strain>
    </source>
</reference>
<feature type="transmembrane region" description="Helical" evidence="1">
    <location>
        <begin position="114"/>
        <end position="135"/>
    </location>
</feature>
<keyword evidence="1" id="KW-0812">Transmembrane</keyword>
<gene>
    <name evidence="2" type="ORF">ISG29_04535</name>
</gene>
<organism evidence="2 3">
    <name type="scientific">Nocardioides acrostichi</name>
    <dbReference type="NCBI Taxonomy" id="2784339"/>
    <lineage>
        <taxon>Bacteria</taxon>
        <taxon>Bacillati</taxon>
        <taxon>Actinomycetota</taxon>
        <taxon>Actinomycetes</taxon>
        <taxon>Propionibacteriales</taxon>
        <taxon>Nocardioidaceae</taxon>
        <taxon>Nocardioides</taxon>
    </lineage>
</organism>
<keyword evidence="1" id="KW-1133">Transmembrane helix</keyword>
<dbReference type="AlphaFoldDB" id="A0A930UXM2"/>
<evidence type="ECO:0000313" key="2">
    <source>
        <dbReference type="EMBL" id="MBF4160945.1"/>
    </source>
</evidence>
<feature type="transmembrane region" description="Helical" evidence="1">
    <location>
        <begin position="25"/>
        <end position="44"/>
    </location>
</feature>
<accession>A0A930UXM2</accession>
<name>A0A930UXM2_9ACTN</name>
<sequence length="194" mass="19357">MAEPSRDVALADLESSLVTWRCTGGGALAALLGVAGSTLVAAAIDSAGDIGLVLALGLPGLLLAAGGAALGRWALLAGRRVVGAYVDRCAQVASSDPRAVSDHLLSSRGLLRGALLALAVIGLLFAVTMLYVGFAPGDPADLADGRTLTGLMGVGWSLSLLPVVLAQGSGQLRTARAVGGRLARETPRHDGVSG</sequence>
<dbReference type="RefSeq" id="WP_194502111.1">
    <property type="nucleotide sequence ID" value="NZ_JADIVZ010000001.1"/>
</dbReference>
<dbReference type="Proteomes" id="UP000656804">
    <property type="component" value="Unassembled WGS sequence"/>
</dbReference>
<dbReference type="EMBL" id="JADIVZ010000001">
    <property type="protein sequence ID" value="MBF4160945.1"/>
    <property type="molecule type" value="Genomic_DNA"/>
</dbReference>
<feature type="transmembrane region" description="Helical" evidence="1">
    <location>
        <begin position="50"/>
        <end position="70"/>
    </location>
</feature>
<protein>
    <submittedName>
        <fullName evidence="2">Uncharacterized protein</fullName>
    </submittedName>
</protein>
<comment type="caution">
    <text evidence="2">The sequence shown here is derived from an EMBL/GenBank/DDBJ whole genome shotgun (WGS) entry which is preliminary data.</text>
</comment>
<feature type="transmembrane region" description="Helical" evidence="1">
    <location>
        <begin position="147"/>
        <end position="166"/>
    </location>
</feature>